<evidence type="ECO:0000313" key="3">
    <source>
        <dbReference type="EMBL" id="QDV48199.1"/>
    </source>
</evidence>
<dbReference type="GO" id="GO:0008236">
    <property type="term" value="F:serine-type peptidase activity"/>
    <property type="evidence" value="ECO:0007669"/>
    <property type="project" value="InterPro"/>
</dbReference>
<feature type="domain" description="Dipeptidylpeptidase IV N-terminal" evidence="2">
    <location>
        <begin position="121"/>
        <end position="468"/>
    </location>
</feature>
<dbReference type="EMBL" id="CP037452">
    <property type="protein sequence ID" value="QDV48199.1"/>
    <property type="molecule type" value="Genomic_DNA"/>
</dbReference>
<dbReference type="SUPFAM" id="SSF82171">
    <property type="entry name" value="DPP6 N-terminal domain-like"/>
    <property type="match status" value="1"/>
</dbReference>
<sequence length="771" mass="88491">MQMRSSNLVNFPVTQALKFIMTLTLASGSGFAEESDKIDRSQLTIDRIYKSKEFDSKPYSARWLEEESAFTTLVPSEEYKERKDILRHDALTGKTEIMVAASKLIPPGESLPLKINDYAWSKDRSKLLVYTNSKRVWRKNTRGDYWILDLTSNQLQKLGGDGKPATMMFAKLSPNGQEVAYVRNRNIYVQNLFDHSIRCLTQTASDDVINGTADWVYEEEFQLRAGFHWSPDGTKIAYWQINTTGVNKFPIVNNTDTLYPEVVWFAYPKTGQQNPSCRIGVVNCLSGKTTWMNVPGNPRDHYIPRMQWAANSNELLIQQLNRIQNCNQLFLADHFSGDVKPVLTEKDKAWVDIHDELYWLADGDRFTWISERDGWRHAYLVSRSGDKICLLTPGNFDVIKLLHTDEENGLVYFIASPANATQRFLYRVRFDGSGMERVTPENETGIHDYKFSKDTAWAIHSKSTFDQPTTTELISVPDHQSQRILNEEKEVQERLSQLSRIPTEFFRVETGDGIQLDGWCIKPPDFDPSGKYPLLVHVYGEPAGSTVIDRWGGNNYLWHLMLAQQGYVVMSFDNRGTKVPRGREWRKSVYRKIGILPPQDQAAAVRAVLKERPYLDSDRVGIWGWSGGGSSSLHAIFKYPELYSTAIAIAPVPNQRYYDTIYQERYMGLPGSNVDGYREGSPINFAKQLEGNLLLIHGTADDNCHYQTVELLIDELVAHNKQFDLMAYPNRTHAVKERKNTSRHLRQLMTRYLNQHLPVQTNHQKQVTRKE</sequence>
<dbReference type="EC" id="3.4.14.12" evidence="3"/>
<proteinExistence type="predicted"/>
<keyword evidence="3" id="KW-0378">Hydrolase</keyword>
<protein>
    <submittedName>
        <fullName evidence="3">Prolyl tripeptidyl peptidase</fullName>
        <ecNumber evidence="3">3.4.14.12</ecNumber>
    </submittedName>
</protein>
<dbReference type="Proteomes" id="UP000318313">
    <property type="component" value="Chromosome"/>
</dbReference>
<dbReference type="Pfam" id="PF00326">
    <property type="entry name" value="Peptidase_S9"/>
    <property type="match status" value="1"/>
</dbReference>
<dbReference type="KEGG" id="gfm:Enr17x_02100"/>
<dbReference type="InterPro" id="IPR029058">
    <property type="entry name" value="AB_hydrolase_fold"/>
</dbReference>
<dbReference type="InterPro" id="IPR001375">
    <property type="entry name" value="Peptidase_S9_cat"/>
</dbReference>
<dbReference type="OrthoDB" id="108903at2"/>
<dbReference type="InterPro" id="IPR050278">
    <property type="entry name" value="Serine_Prot_S9B/DPPIV"/>
</dbReference>
<dbReference type="AlphaFoldDB" id="A0A518I506"/>
<reference evidence="3 4" key="1">
    <citation type="submission" date="2019-03" db="EMBL/GenBank/DDBJ databases">
        <title>Deep-cultivation of Planctomycetes and their phenomic and genomic characterization uncovers novel biology.</title>
        <authorList>
            <person name="Wiegand S."/>
            <person name="Jogler M."/>
            <person name="Boedeker C."/>
            <person name="Pinto D."/>
            <person name="Vollmers J."/>
            <person name="Rivas-Marin E."/>
            <person name="Kohn T."/>
            <person name="Peeters S.H."/>
            <person name="Heuer A."/>
            <person name="Rast P."/>
            <person name="Oberbeckmann S."/>
            <person name="Bunk B."/>
            <person name="Jeske O."/>
            <person name="Meyerdierks A."/>
            <person name="Storesund J.E."/>
            <person name="Kallscheuer N."/>
            <person name="Luecker S."/>
            <person name="Lage O.M."/>
            <person name="Pohl T."/>
            <person name="Merkel B.J."/>
            <person name="Hornburger P."/>
            <person name="Mueller R.-W."/>
            <person name="Bruemmer F."/>
            <person name="Labrenz M."/>
            <person name="Spormann A.M."/>
            <person name="Op den Camp H."/>
            <person name="Overmann J."/>
            <person name="Amann R."/>
            <person name="Jetten M.S.M."/>
            <person name="Mascher T."/>
            <person name="Medema M.H."/>
            <person name="Devos D.P."/>
            <person name="Kaster A.-K."/>
            <person name="Ovreas L."/>
            <person name="Rohde M."/>
            <person name="Galperin M.Y."/>
            <person name="Jogler C."/>
        </authorList>
    </citation>
    <scope>NUCLEOTIDE SEQUENCE [LARGE SCALE GENOMIC DNA]</scope>
    <source>
        <strain evidence="3 4">Enr17</strain>
    </source>
</reference>
<gene>
    <name evidence="3" type="primary">ptpA_2</name>
    <name evidence="3" type="ORF">Enr17x_02100</name>
</gene>
<dbReference type="SUPFAM" id="SSF53474">
    <property type="entry name" value="alpha/beta-Hydrolases"/>
    <property type="match status" value="1"/>
</dbReference>
<feature type="domain" description="Peptidase S9 prolyl oligopeptidase catalytic" evidence="1">
    <location>
        <begin position="561"/>
        <end position="757"/>
    </location>
</feature>
<dbReference type="GO" id="GO:0008239">
    <property type="term" value="F:dipeptidyl-peptidase activity"/>
    <property type="evidence" value="ECO:0007669"/>
    <property type="project" value="TreeGrafter"/>
</dbReference>
<evidence type="ECO:0000313" key="4">
    <source>
        <dbReference type="Proteomes" id="UP000318313"/>
    </source>
</evidence>
<dbReference type="Pfam" id="PF00930">
    <property type="entry name" value="DPPIV_N"/>
    <property type="match status" value="1"/>
</dbReference>
<dbReference type="Gene3D" id="2.140.10.30">
    <property type="entry name" value="Dipeptidylpeptidase IV, N-terminal domain"/>
    <property type="match status" value="1"/>
</dbReference>
<evidence type="ECO:0000259" key="2">
    <source>
        <dbReference type="Pfam" id="PF00930"/>
    </source>
</evidence>
<dbReference type="InterPro" id="IPR002469">
    <property type="entry name" value="Peptidase_S9B_N"/>
</dbReference>
<dbReference type="GO" id="GO:0006508">
    <property type="term" value="P:proteolysis"/>
    <property type="evidence" value="ECO:0007669"/>
    <property type="project" value="InterPro"/>
</dbReference>
<dbReference type="Gene3D" id="3.40.50.1820">
    <property type="entry name" value="alpha/beta hydrolase"/>
    <property type="match status" value="1"/>
</dbReference>
<evidence type="ECO:0000259" key="1">
    <source>
        <dbReference type="Pfam" id="PF00326"/>
    </source>
</evidence>
<organism evidence="3 4">
    <name type="scientific">Gimesia fumaroli</name>
    <dbReference type="NCBI Taxonomy" id="2527976"/>
    <lineage>
        <taxon>Bacteria</taxon>
        <taxon>Pseudomonadati</taxon>
        <taxon>Planctomycetota</taxon>
        <taxon>Planctomycetia</taxon>
        <taxon>Planctomycetales</taxon>
        <taxon>Planctomycetaceae</taxon>
        <taxon>Gimesia</taxon>
    </lineage>
</organism>
<keyword evidence="4" id="KW-1185">Reference proteome</keyword>
<name>A0A518I506_9PLAN</name>
<dbReference type="PANTHER" id="PTHR11731:SF193">
    <property type="entry name" value="DIPEPTIDYL PEPTIDASE 9"/>
    <property type="match status" value="1"/>
</dbReference>
<accession>A0A518I506</accession>
<dbReference type="PANTHER" id="PTHR11731">
    <property type="entry name" value="PROTEASE FAMILY S9B,C DIPEPTIDYL-PEPTIDASE IV-RELATED"/>
    <property type="match status" value="1"/>
</dbReference>